<evidence type="ECO:0000313" key="1">
    <source>
        <dbReference type="EMBL" id="MBB5334946.1"/>
    </source>
</evidence>
<sequence length="69" mass="7840">MLKLYIEKSFDEDCAKCIIAALGDLEGMHKIYETNLTDNYISLDCSTEESILYDALKDEGFTISKIEHS</sequence>
<name>A0A840UCZ7_9FIRM</name>
<dbReference type="EMBL" id="JACHFH010000001">
    <property type="protein sequence ID" value="MBB5334946.1"/>
    <property type="molecule type" value="Genomic_DNA"/>
</dbReference>
<reference evidence="1 2" key="1">
    <citation type="submission" date="2020-08" db="EMBL/GenBank/DDBJ databases">
        <title>Genomic Encyclopedia of Type Strains, Phase IV (KMG-IV): sequencing the most valuable type-strain genomes for metagenomic binning, comparative biology and taxonomic classification.</title>
        <authorList>
            <person name="Goeker M."/>
        </authorList>
    </citation>
    <scope>NUCLEOTIDE SEQUENCE [LARGE SCALE GENOMIC DNA]</scope>
    <source>
        <strain evidence="1 2">DSM 24661</strain>
    </source>
</reference>
<accession>A0A840UCZ7</accession>
<keyword evidence="2" id="KW-1185">Reference proteome</keyword>
<dbReference type="RefSeq" id="WP_183858782.1">
    <property type="nucleotide sequence ID" value="NZ_JACHFH010000001.1"/>
</dbReference>
<comment type="caution">
    <text evidence="1">The sequence shown here is derived from an EMBL/GenBank/DDBJ whole genome shotgun (WGS) entry which is preliminary data.</text>
</comment>
<dbReference type="Proteomes" id="UP000559117">
    <property type="component" value="Unassembled WGS sequence"/>
</dbReference>
<evidence type="ECO:0008006" key="3">
    <source>
        <dbReference type="Google" id="ProtNLM"/>
    </source>
</evidence>
<protein>
    <recommendedName>
        <fullName evidence="3">HMA domain-containing protein</fullName>
    </recommendedName>
</protein>
<gene>
    <name evidence="1" type="ORF">HNR32_000046</name>
</gene>
<proteinExistence type="predicted"/>
<organism evidence="1 2">
    <name type="scientific">Pectinatus brassicae</name>
    <dbReference type="NCBI Taxonomy" id="862415"/>
    <lineage>
        <taxon>Bacteria</taxon>
        <taxon>Bacillati</taxon>
        <taxon>Bacillota</taxon>
        <taxon>Negativicutes</taxon>
        <taxon>Selenomonadales</taxon>
        <taxon>Selenomonadaceae</taxon>
        <taxon>Pectinatus</taxon>
    </lineage>
</organism>
<dbReference type="AlphaFoldDB" id="A0A840UCZ7"/>
<evidence type="ECO:0000313" key="2">
    <source>
        <dbReference type="Proteomes" id="UP000559117"/>
    </source>
</evidence>